<dbReference type="GO" id="GO:0016579">
    <property type="term" value="P:protein deubiquitination"/>
    <property type="evidence" value="ECO:0007669"/>
    <property type="project" value="InterPro"/>
</dbReference>
<dbReference type="GO" id="GO:0004843">
    <property type="term" value="F:cysteine-type deubiquitinase activity"/>
    <property type="evidence" value="ECO:0007669"/>
    <property type="project" value="InterPro"/>
</dbReference>
<comment type="caution">
    <text evidence="3">The sequence shown here is derived from an EMBL/GenBank/DDBJ whole genome shotgun (WGS) entry which is preliminary data.</text>
</comment>
<proteinExistence type="predicted"/>
<dbReference type="InterPro" id="IPR038765">
    <property type="entry name" value="Papain-like_cys_pep_sf"/>
</dbReference>
<accession>A0A8J4UY23</accession>
<dbReference type="Proteomes" id="UP000695562">
    <property type="component" value="Unassembled WGS sequence"/>
</dbReference>
<dbReference type="InterPro" id="IPR028889">
    <property type="entry name" value="USP"/>
</dbReference>
<keyword evidence="4" id="KW-1185">Reference proteome</keyword>
<evidence type="ECO:0000313" key="3">
    <source>
        <dbReference type="EMBL" id="KAF2071308.1"/>
    </source>
</evidence>
<dbReference type="Gene3D" id="3.90.70.10">
    <property type="entry name" value="Cysteine proteinases"/>
    <property type="match status" value="1"/>
</dbReference>
<evidence type="ECO:0000259" key="1">
    <source>
        <dbReference type="PROSITE" id="PS50235"/>
    </source>
</evidence>
<dbReference type="PROSITE" id="PS51166">
    <property type="entry name" value="CBM20"/>
    <property type="match status" value="1"/>
</dbReference>
<dbReference type="GO" id="GO:0016020">
    <property type="term" value="C:membrane"/>
    <property type="evidence" value="ECO:0007669"/>
    <property type="project" value="TreeGrafter"/>
</dbReference>
<protein>
    <submittedName>
        <fullName evidence="3">Uncharacterized protein</fullName>
    </submittedName>
</protein>
<organism evidence="3 4">
    <name type="scientific">Polysphondylium violaceum</name>
    <dbReference type="NCBI Taxonomy" id="133409"/>
    <lineage>
        <taxon>Eukaryota</taxon>
        <taxon>Amoebozoa</taxon>
        <taxon>Evosea</taxon>
        <taxon>Eumycetozoa</taxon>
        <taxon>Dictyostelia</taxon>
        <taxon>Dictyosteliales</taxon>
        <taxon>Dictyosteliaceae</taxon>
        <taxon>Polysphondylium</taxon>
    </lineage>
</organism>
<dbReference type="SUPFAM" id="SSF54001">
    <property type="entry name" value="Cysteine proteinases"/>
    <property type="match status" value="1"/>
</dbReference>
<evidence type="ECO:0000313" key="4">
    <source>
        <dbReference type="Proteomes" id="UP000695562"/>
    </source>
</evidence>
<dbReference type="InterPro" id="IPR013783">
    <property type="entry name" value="Ig-like_fold"/>
</dbReference>
<dbReference type="PANTHER" id="PTHR15048:SF0">
    <property type="entry name" value="STARCH-BINDING DOMAIN-CONTAINING PROTEIN 1"/>
    <property type="match status" value="1"/>
</dbReference>
<dbReference type="SUPFAM" id="SSF49452">
    <property type="entry name" value="Starch-binding domain-like"/>
    <property type="match status" value="2"/>
</dbReference>
<name>A0A8J4UY23_9MYCE</name>
<evidence type="ECO:0000259" key="2">
    <source>
        <dbReference type="PROSITE" id="PS51166"/>
    </source>
</evidence>
<dbReference type="CDD" id="cd02257">
    <property type="entry name" value="Peptidase_C19"/>
    <property type="match status" value="1"/>
</dbReference>
<dbReference type="GO" id="GO:2001070">
    <property type="term" value="F:starch binding"/>
    <property type="evidence" value="ECO:0007669"/>
    <property type="project" value="InterPro"/>
</dbReference>
<dbReference type="EMBL" id="AJWJ01000389">
    <property type="protein sequence ID" value="KAF2071308.1"/>
    <property type="molecule type" value="Genomic_DNA"/>
</dbReference>
<feature type="domain" description="CBM20" evidence="2">
    <location>
        <begin position="1"/>
        <end position="117"/>
    </location>
</feature>
<dbReference type="AlphaFoldDB" id="A0A8J4UY23"/>
<dbReference type="InterPro" id="IPR013784">
    <property type="entry name" value="Carb-bd-like_fold"/>
</dbReference>
<feature type="domain" description="USP" evidence="1">
    <location>
        <begin position="377"/>
        <end position="655"/>
    </location>
</feature>
<dbReference type="SMART" id="SM01065">
    <property type="entry name" value="CBM_2"/>
    <property type="match status" value="2"/>
</dbReference>
<dbReference type="Gene3D" id="2.60.40.10">
    <property type="entry name" value="Immunoglobulins"/>
    <property type="match status" value="1"/>
</dbReference>
<gene>
    <name evidence="3" type="ORF">CYY_007370</name>
</gene>
<dbReference type="OrthoDB" id="550577at2759"/>
<dbReference type="InterPro" id="IPR002044">
    <property type="entry name" value="CBM20"/>
</dbReference>
<dbReference type="Pfam" id="PF00443">
    <property type="entry name" value="UCH"/>
    <property type="match status" value="1"/>
</dbReference>
<dbReference type="Pfam" id="PF00686">
    <property type="entry name" value="CBM_20"/>
    <property type="match status" value="1"/>
</dbReference>
<reference evidence="3" key="1">
    <citation type="submission" date="2020-01" db="EMBL/GenBank/DDBJ databases">
        <title>Development of genomics and gene disruption for Polysphondylium violaceum indicates a role for the polyketide synthase stlB in stalk morphogenesis.</title>
        <authorList>
            <person name="Narita B."/>
            <person name="Kawabe Y."/>
            <person name="Kin K."/>
            <person name="Saito T."/>
            <person name="Gibbs R."/>
            <person name="Kuspa A."/>
            <person name="Muzny D."/>
            <person name="Queller D."/>
            <person name="Richards S."/>
            <person name="Strassman J."/>
            <person name="Sucgang R."/>
            <person name="Worley K."/>
            <person name="Schaap P."/>
        </authorList>
    </citation>
    <scope>NUCLEOTIDE SEQUENCE</scope>
    <source>
        <strain evidence="3">QSvi11</strain>
    </source>
</reference>
<dbReference type="PROSITE" id="PS50235">
    <property type="entry name" value="USP_3"/>
    <property type="match status" value="1"/>
</dbReference>
<dbReference type="PANTHER" id="PTHR15048">
    <property type="entry name" value="STARCH-BINDING DOMAIN-CONTAINING PROTEIN 1"/>
    <property type="match status" value="1"/>
</dbReference>
<sequence>MKKRITIRFYIQYHLEYGQQLFICGSLPGLGGWDIKKAIKMNWNENDWWSAECQFEAISSLPKNNFRLETPYYYNFQSSSSSTNVYINTSNNNNNNNSMNIISHNSNGFNNSEDYFLGGSTTTPSPTTSFLNDYIANQNNNTSNNNTQYQLSNKQSLSPVLKGVSPQMVDLDYKYVMEKDYHQHWEQGKNHKLQMMIYSNDENSEEEEIYIEIRDEWLGGNEVFPTLDFKSCKKNHDEIIKCDTKFSFFHPLDSNPIPCFPSQIVTFFVTDEGSSESHSVNLVSHFFGNDYQKSLRMNPIIKAGTSNTLWIGQIYAPQTLKFDYRYVVVSNNNSGVYWEKEARTFSPSNSNHNLVINNDGQLRLSDASKSWIQTGFVGLQEQDYNCSILCIVQLLYHITPLKNIIMKLRGRIGFPFSQCLANIFTSMEKGFQTVDINPLQTSIGSNDAAEILDIVINALLEEITRITQITNDKDILINDLVQGRITQTSIDLAEDQTIRQIRNSNETFISIILPVKGHSSLESSFESYKHSTETYENQGAFENIISFEQLPMVLIFQLDRSDYQDRKTIKVSNKFTFPKKLKVDEYQYNLLGVLCHQGDDSFYNDGHFFIFVKKNKKWYKCDGSSVSKSNQKEAVFNSFGGETNYQAYILIYERK</sequence>
<dbReference type="InterPro" id="IPR001394">
    <property type="entry name" value="Peptidase_C19_UCH"/>
</dbReference>